<evidence type="ECO:0000256" key="1">
    <source>
        <dbReference type="ARBA" id="ARBA00008425"/>
    </source>
</evidence>
<evidence type="ECO:0000256" key="5">
    <source>
        <dbReference type="SAM" id="MobiDB-lite"/>
    </source>
</evidence>
<evidence type="ECO:0000313" key="7">
    <source>
        <dbReference type="EMBL" id="GGX62060.1"/>
    </source>
</evidence>
<organism evidence="7 8">
    <name type="scientific">Streptomyces hiroshimensis</name>
    <dbReference type="NCBI Taxonomy" id="66424"/>
    <lineage>
        <taxon>Bacteria</taxon>
        <taxon>Bacillati</taxon>
        <taxon>Actinomycetota</taxon>
        <taxon>Actinomycetes</taxon>
        <taxon>Kitasatosporales</taxon>
        <taxon>Streptomycetaceae</taxon>
        <taxon>Streptomyces</taxon>
    </lineage>
</organism>
<reference evidence="8" key="1">
    <citation type="journal article" date="2019" name="Int. J. Syst. Evol. Microbiol.">
        <title>The Global Catalogue of Microorganisms (GCM) 10K type strain sequencing project: providing services to taxonomists for standard genome sequencing and annotation.</title>
        <authorList>
            <consortium name="The Broad Institute Genomics Platform"/>
            <consortium name="The Broad Institute Genome Sequencing Center for Infectious Disease"/>
            <person name="Wu L."/>
            <person name="Ma J."/>
        </authorList>
    </citation>
    <scope>NUCLEOTIDE SEQUENCE [LARGE SCALE GENOMIC DNA]</scope>
    <source>
        <strain evidence="8">JCM 4586</strain>
    </source>
</reference>
<evidence type="ECO:0000259" key="6">
    <source>
        <dbReference type="Pfam" id="PF02668"/>
    </source>
</evidence>
<dbReference type="InterPro" id="IPR003819">
    <property type="entry name" value="TauD/TfdA-like"/>
</dbReference>
<dbReference type="RefSeq" id="WP_190019747.1">
    <property type="nucleotide sequence ID" value="NZ_BMUT01000001.1"/>
</dbReference>
<feature type="compositionally biased region" description="Basic and acidic residues" evidence="5">
    <location>
        <begin position="9"/>
        <end position="31"/>
    </location>
</feature>
<evidence type="ECO:0000256" key="4">
    <source>
        <dbReference type="ARBA" id="ARBA00023004"/>
    </source>
</evidence>
<feature type="region of interest" description="Disordered" evidence="5">
    <location>
        <begin position="1"/>
        <end position="31"/>
    </location>
</feature>
<keyword evidence="8" id="KW-1185">Reference proteome</keyword>
<dbReference type="Pfam" id="PF02668">
    <property type="entry name" value="TauD"/>
    <property type="match status" value="1"/>
</dbReference>
<dbReference type="InterPro" id="IPR053447">
    <property type="entry name" value="Alpha-KG_dependent_hydroxylase"/>
</dbReference>
<evidence type="ECO:0000313" key="8">
    <source>
        <dbReference type="Proteomes" id="UP000659223"/>
    </source>
</evidence>
<feature type="domain" description="TauD/TfdA-like" evidence="6">
    <location>
        <begin position="165"/>
        <end position="346"/>
    </location>
</feature>
<dbReference type="SUPFAM" id="SSF51197">
    <property type="entry name" value="Clavaminate synthase-like"/>
    <property type="match status" value="1"/>
</dbReference>
<dbReference type="Proteomes" id="UP000659223">
    <property type="component" value="Unassembled WGS sequence"/>
</dbReference>
<keyword evidence="4" id="KW-0408">Iron</keyword>
<gene>
    <name evidence="7" type="primary">asnO</name>
    <name evidence="7" type="ORF">GCM10010324_03470</name>
</gene>
<keyword evidence="2" id="KW-0479">Metal-binding</keyword>
<name>A0ABQ2Y3L4_9ACTN</name>
<evidence type="ECO:0000256" key="2">
    <source>
        <dbReference type="ARBA" id="ARBA00022723"/>
    </source>
</evidence>
<comment type="caution">
    <text evidence="7">The sequence shown here is derived from an EMBL/GenBank/DDBJ whole genome shotgun (WGS) entry which is preliminary data.</text>
</comment>
<proteinExistence type="inferred from homology"/>
<protein>
    <submittedName>
        <fullName evidence="7">L-asparagine oxygenase</fullName>
    </submittedName>
</protein>
<dbReference type="PIRSF" id="PIRSF019543">
    <property type="entry name" value="Clavaminate_syn"/>
    <property type="match status" value="1"/>
</dbReference>
<evidence type="ECO:0000256" key="3">
    <source>
        <dbReference type="ARBA" id="ARBA00023002"/>
    </source>
</evidence>
<accession>A0ABQ2Y3L4</accession>
<dbReference type="NCBIfam" id="NF041363">
    <property type="entry name" value="GntD_guanitoxin"/>
    <property type="match status" value="1"/>
</dbReference>
<dbReference type="InterPro" id="IPR042098">
    <property type="entry name" value="TauD-like_sf"/>
</dbReference>
<sequence>MPRISLTDDASRRDTASPRLSDHGTDHGTDLRDVPLEYRLGTREIRALREAAARLGDDYGAPGLPGFYDSALPAEELLPAGLRGFLLSYRRSERTAACLIHGFPVDDAVLGPTPEHWQTAIRGATARDQELWMALVGMVLGDPFGWETLQEGRIIQNVLPIRGAEQTQSGYGSESLLEFHTEDGFHPDRCDYLMLFGLRNPDRVPTVVASVRDVRLSDHDRAVLAEQRFYILPDTEHVRQLEEHDPAHPALEKLYGMVRHPEPTAVLSGDRLNPYLRIDRPFMHVRPGDTEAEAALDRLMEELQRVQQDIAVGPGSLLIVDNYRAVHGRRPFTPRFDGTDRWLKKLTVSRNLRRNLSGYSLSSHRVIV</sequence>
<dbReference type="InterPro" id="IPR014503">
    <property type="entry name" value="Clavaminate_syn-like"/>
</dbReference>
<keyword evidence="3" id="KW-0560">Oxidoreductase</keyword>
<dbReference type="EMBL" id="BMUT01000001">
    <property type="protein sequence ID" value="GGX62060.1"/>
    <property type="molecule type" value="Genomic_DNA"/>
</dbReference>
<comment type="similarity">
    <text evidence="1">Belongs to the clavaminate synthase family.</text>
</comment>
<dbReference type="Gene3D" id="3.60.130.10">
    <property type="entry name" value="Clavaminate synthase-like"/>
    <property type="match status" value="1"/>
</dbReference>